<dbReference type="EnsemblMetazoa" id="XM_003240757.4">
    <property type="protein sequence ID" value="XP_003240805.1"/>
    <property type="gene ID" value="LOC100576051"/>
</dbReference>
<dbReference type="OMA" id="AKRECYP"/>
<dbReference type="RefSeq" id="XP_003240805.1">
    <property type="nucleotide sequence ID" value="XM_003240757.3"/>
</dbReference>
<dbReference type="GeneID" id="100576051"/>
<accession>A0A8R1W6P1</accession>
<proteinExistence type="predicted"/>
<reference evidence="2" key="1">
    <citation type="submission" date="2010-06" db="EMBL/GenBank/DDBJ databases">
        <authorList>
            <person name="Jiang H."/>
            <person name="Abraham K."/>
            <person name="Ali S."/>
            <person name="Alsbrooks S.L."/>
            <person name="Anim B.N."/>
            <person name="Anosike U.S."/>
            <person name="Attaway T."/>
            <person name="Bandaranaike D.P."/>
            <person name="Battles P.K."/>
            <person name="Bell S.N."/>
            <person name="Bell A.V."/>
            <person name="Beltran B."/>
            <person name="Bickham C."/>
            <person name="Bustamante Y."/>
            <person name="Caleb T."/>
            <person name="Canada A."/>
            <person name="Cardenas V."/>
            <person name="Carter K."/>
            <person name="Chacko J."/>
            <person name="Chandrabose M.N."/>
            <person name="Chavez D."/>
            <person name="Chavez A."/>
            <person name="Chen L."/>
            <person name="Chu H.-S."/>
            <person name="Claassen K.J."/>
            <person name="Cockrell R."/>
            <person name="Collins M."/>
            <person name="Cooper J.A."/>
            <person name="Cree A."/>
            <person name="Curry S.M."/>
            <person name="Da Y."/>
            <person name="Dao M.D."/>
            <person name="Das B."/>
            <person name="Davila M.-L."/>
            <person name="Davy-Carroll L."/>
            <person name="Denson S."/>
            <person name="Dinh H."/>
            <person name="Ebong V.E."/>
            <person name="Edwards J.R."/>
            <person name="Egan A."/>
            <person name="El-Daye J."/>
            <person name="Escobedo L."/>
            <person name="Fernandez S."/>
            <person name="Fernando P.R."/>
            <person name="Flagg N."/>
            <person name="Forbes L.D."/>
            <person name="Fowler R.G."/>
            <person name="Fu Q."/>
            <person name="Gabisi R.A."/>
            <person name="Ganer J."/>
            <person name="Garbino Pronczuk A."/>
            <person name="Garcia R.M."/>
            <person name="Garner T."/>
            <person name="Garrett T.E."/>
            <person name="Gonzalez D.A."/>
            <person name="Hamid H."/>
            <person name="Hawkins E.S."/>
            <person name="Hirani K."/>
            <person name="Hogues M.E."/>
            <person name="Hollins B."/>
            <person name="Hsiao C.-H."/>
            <person name="Jabil R."/>
            <person name="James M.L."/>
            <person name="Jhangiani S.N."/>
            <person name="Johnson B."/>
            <person name="Johnson Q."/>
            <person name="Joshi V."/>
            <person name="Kalu J.B."/>
            <person name="Kam C."/>
            <person name="Kashfia A."/>
            <person name="Keebler J."/>
            <person name="Kisamo H."/>
            <person name="Kovar C.L."/>
            <person name="Lago L.A."/>
            <person name="Lai C.-Y."/>
            <person name="Laidlaw J."/>
            <person name="Lara F."/>
            <person name="Le T.-K."/>
            <person name="Lee S.L."/>
            <person name="Legall F.H."/>
            <person name="Lemon S.J."/>
            <person name="Lewis L.R."/>
            <person name="Li B."/>
            <person name="Liu Y."/>
            <person name="Liu Y.-S."/>
            <person name="Lopez J."/>
            <person name="Lozado R.J."/>
            <person name="Lu J."/>
            <person name="Madu R.C."/>
            <person name="Maheshwari M."/>
            <person name="Maheshwari R."/>
            <person name="Malloy K."/>
            <person name="Martinez E."/>
            <person name="Mathew T."/>
            <person name="Mercado I.C."/>
            <person name="Mercado C."/>
            <person name="Meyer B."/>
            <person name="Montgomery K."/>
            <person name="Morgan M.B."/>
            <person name="Munidasa M."/>
            <person name="Nazareth L.V."/>
            <person name="Nelson J."/>
            <person name="Ng B.M."/>
            <person name="Nguyen N.B."/>
            <person name="Nguyen P.Q."/>
            <person name="Nguyen T."/>
            <person name="Obregon M."/>
            <person name="Okwuonu G.O."/>
            <person name="Onwere C.G."/>
            <person name="Orozco G."/>
            <person name="Parra A."/>
            <person name="Patel S."/>
            <person name="Patil S."/>
            <person name="Perez A."/>
            <person name="Perez Y."/>
            <person name="Pham C."/>
            <person name="Primus E.L."/>
            <person name="Pu L.-L."/>
            <person name="Puazo M."/>
            <person name="Qin X."/>
            <person name="Quiroz J.B."/>
            <person name="Reese J."/>
            <person name="Richards S."/>
            <person name="Rives C.M."/>
            <person name="Robberts R."/>
            <person name="Ruiz S.J."/>
            <person name="Ruiz M.J."/>
            <person name="Santibanez J."/>
            <person name="Schneider B.W."/>
            <person name="Sisson I."/>
            <person name="Smith M."/>
            <person name="Sodergren E."/>
            <person name="Song X.-Z."/>
            <person name="Song B.B."/>
            <person name="Summersgill H."/>
            <person name="Thelus R."/>
            <person name="Thornton R.D."/>
            <person name="Trejos Z.Y."/>
            <person name="Usmani K."/>
            <person name="Vattathil S."/>
            <person name="Villasana D."/>
            <person name="Walker D.L."/>
            <person name="Wang S."/>
            <person name="Wang K."/>
            <person name="White C.S."/>
            <person name="Williams A.C."/>
            <person name="Williamson J."/>
            <person name="Wilson K."/>
            <person name="Woghiren I.O."/>
            <person name="Woodworth J.R."/>
            <person name="Worley K.C."/>
            <person name="Wright R.A."/>
            <person name="Wu W."/>
            <person name="Young L."/>
            <person name="Zhang L."/>
            <person name="Zhang J."/>
            <person name="Zhu Y."/>
            <person name="Muzny D.M."/>
            <person name="Weinstock G."/>
            <person name="Gibbs R.A."/>
        </authorList>
    </citation>
    <scope>NUCLEOTIDE SEQUENCE [LARGE SCALE GENOMIC DNA]</scope>
    <source>
        <strain evidence="2">LSR1</strain>
    </source>
</reference>
<evidence type="ECO:0000313" key="1">
    <source>
        <dbReference type="EnsemblMetazoa" id="XP_003240805.1"/>
    </source>
</evidence>
<dbReference type="Proteomes" id="UP000007819">
    <property type="component" value="Chromosome X"/>
</dbReference>
<protein>
    <submittedName>
        <fullName evidence="1">Uncharacterized protein</fullName>
    </submittedName>
</protein>
<evidence type="ECO:0000313" key="2">
    <source>
        <dbReference type="Proteomes" id="UP000007819"/>
    </source>
</evidence>
<dbReference type="AlphaFoldDB" id="A0A8R1W6P1"/>
<name>A0A8R1W6P1_ACYPI</name>
<reference evidence="1" key="2">
    <citation type="submission" date="2022-06" db="UniProtKB">
        <authorList>
            <consortium name="EnsemblMetazoa"/>
        </authorList>
    </citation>
    <scope>IDENTIFICATION</scope>
</reference>
<keyword evidence="2" id="KW-1185">Reference proteome</keyword>
<organism evidence="1 2">
    <name type="scientific">Acyrthosiphon pisum</name>
    <name type="common">Pea aphid</name>
    <dbReference type="NCBI Taxonomy" id="7029"/>
    <lineage>
        <taxon>Eukaryota</taxon>
        <taxon>Metazoa</taxon>
        <taxon>Ecdysozoa</taxon>
        <taxon>Arthropoda</taxon>
        <taxon>Hexapoda</taxon>
        <taxon>Insecta</taxon>
        <taxon>Pterygota</taxon>
        <taxon>Neoptera</taxon>
        <taxon>Paraneoptera</taxon>
        <taxon>Hemiptera</taxon>
        <taxon>Sternorrhyncha</taxon>
        <taxon>Aphidomorpha</taxon>
        <taxon>Aphidoidea</taxon>
        <taxon>Aphididae</taxon>
        <taxon>Macrosiphini</taxon>
        <taxon>Acyrthosiphon</taxon>
    </lineage>
</organism>
<sequence>MKENVDWLKTVIIFPDSVYDNTYTRNDKNDLSNNKVDKSRGRPVLSFDLSSDRSKRRKCQNLYNASCLSELIQTTTLALRRHGIEDAAKLVKEITHTTPTRGKKIRETWKNQQLKNEPTALSTDEALSLIISASLSKSQYNLLRKSAKHHHFDLYPSYHKIIAAKTETYPI</sequence>
<dbReference type="KEGG" id="api:100576051"/>
<dbReference type="OrthoDB" id="6612090at2759"/>